<gene>
    <name evidence="1" type="ORF">F383_34412</name>
</gene>
<proteinExistence type="predicted"/>
<comment type="caution">
    <text evidence="1">The sequence shown here is derived from an EMBL/GenBank/DDBJ whole genome shotgun (WGS) entry which is preliminary data.</text>
</comment>
<accession>A0A0B0N652</accession>
<name>A0A0B0N652_GOSAR</name>
<evidence type="ECO:0000313" key="1">
    <source>
        <dbReference type="EMBL" id="KHG07294.1"/>
    </source>
</evidence>
<dbReference type="EMBL" id="JRRC01471456">
    <property type="protein sequence ID" value="KHG07294.1"/>
    <property type="molecule type" value="Genomic_DNA"/>
</dbReference>
<reference evidence="2" key="1">
    <citation type="submission" date="2014-09" db="EMBL/GenBank/DDBJ databases">
        <authorList>
            <person name="Mudge J."/>
            <person name="Ramaraj T."/>
            <person name="Lindquist I.E."/>
            <person name="Bharti A.K."/>
            <person name="Sundararajan A."/>
            <person name="Cameron C.T."/>
            <person name="Woodward J.E."/>
            <person name="May G.D."/>
            <person name="Brubaker C."/>
            <person name="Broadhvest J."/>
            <person name="Wilkins T.A."/>
        </authorList>
    </citation>
    <scope>NUCLEOTIDE SEQUENCE</scope>
    <source>
        <strain evidence="2">cv. AKA8401</strain>
    </source>
</reference>
<keyword evidence="2" id="KW-1185">Reference proteome</keyword>
<sequence>MGLNTACDTGVSLAV</sequence>
<evidence type="ECO:0000313" key="2">
    <source>
        <dbReference type="Proteomes" id="UP000032142"/>
    </source>
</evidence>
<protein>
    <submittedName>
        <fullName evidence="1">Uncharacterized protein</fullName>
    </submittedName>
</protein>
<organism evidence="1 2">
    <name type="scientific">Gossypium arboreum</name>
    <name type="common">Tree cotton</name>
    <name type="synonym">Gossypium nanking</name>
    <dbReference type="NCBI Taxonomy" id="29729"/>
    <lineage>
        <taxon>Eukaryota</taxon>
        <taxon>Viridiplantae</taxon>
        <taxon>Streptophyta</taxon>
        <taxon>Embryophyta</taxon>
        <taxon>Tracheophyta</taxon>
        <taxon>Spermatophyta</taxon>
        <taxon>Magnoliopsida</taxon>
        <taxon>eudicotyledons</taxon>
        <taxon>Gunneridae</taxon>
        <taxon>Pentapetalae</taxon>
        <taxon>rosids</taxon>
        <taxon>malvids</taxon>
        <taxon>Malvales</taxon>
        <taxon>Malvaceae</taxon>
        <taxon>Malvoideae</taxon>
        <taxon>Gossypium</taxon>
    </lineage>
</organism>
<dbReference type="Proteomes" id="UP000032142">
    <property type="component" value="Unassembled WGS sequence"/>
</dbReference>